<proteinExistence type="predicted"/>
<accession>A0A6G1H4A5</accession>
<organism evidence="2 3">
    <name type="scientific">Aulographum hederae CBS 113979</name>
    <dbReference type="NCBI Taxonomy" id="1176131"/>
    <lineage>
        <taxon>Eukaryota</taxon>
        <taxon>Fungi</taxon>
        <taxon>Dikarya</taxon>
        <taxon>Ascomycota</taxon>
        <taxon>Pezizomycotina</taxon>
        <taxon>Dothideomycetes</taxon>
        <taxon>Pleosporomycetidae</taxon>
        <taxon>Aulographales</taxon>
        <taxon>Aulographaceae</taxon>
    </lineage>
</organism>
<evidence type="ECO:0000313" key="2">
    <source>
        <dbReference type="EMBL" id="KAF1987887.1"/>
    </source>
</evidence>
<gene>
    <name evidence="2" type="ORF">K402DRAFT_35948</name>
</gene>
<reference evidence="2" key="1">
    <citation type="journal article" date="2020" name="Stud. Mycol.">
        <title>101 Dothideomycetes genomes: a test case for predicting lifestyles and emergence of pathogens.</title>
        <authorList>
            <person name="Haridas S."/>
            <person name="Albert R."/>
            <person name="Binder M."/>
            <person name="Bloem J."/>
            <person name="Labutti K."/>
            <person name="Salamov A."/>
            <person name="Andreopoulos B."/>
            <person name="Baker S."/>
            <person name="Barry K."/>
            <person name="Bills G."/>
            <person name="Bluhm B."/>
            <person name="Cannon C."/>
            <person name="Castanera R."/>
            <person name="Culley D."/>
            <person name="Daum C."/>
            <person name="Ezra D."/>
            <person name="Gonzalez J."/>
            <person name="Henrissat B."/>
            <person name="Kuo A."/>
            <person name="Liang C."/>
            <person name="Lipzen A."/>
            <person name="Lutzoni F."/>
            <person name="Magnuson J."/>
            <person name="Mondo S."/>
            <person name="Nolan M."/>
            <person name="Ohm R."/>
            <person name="Pangilinan J."/>
            <person name="Park H.-J."/>
            <person name="Ramirez L."/>
            <person name="Alfaro M."/>
            <person name="Sun H."/>
            <person name="Tritt A."/>
            <person name="Yoshinaga Y."/>
            <person name="Zwiers L.-H."/>
            <person name="Turgeon B."/>
            <person name="Goodwin S."/>
            <person name="Spatafora J."/>
            <person name="Crous P."/>
            <person name="Grigoriev I."/>
        </authorList>
    </citation>
    <scope>NUCLEOTIDE SEQUENCE</scope>
    <source>
        <strain evidence="2">CBS 113979</strain>
    </source>
</reference>
<keyword evidence="1" id="KW-0812">Transmembrane</keyword>
<keyword evidence="1" id="KW-1133">Transmembrane helix</keyword>
<keyword evidence="1" id="KW-0472">Membrane</keyword>
<dbReference type="Proteomes" id="UP000800041">
    <property type="component" value="Unassembled WGS sequence"/>
</dbReference>
<name>A0A6G1H4A5_9PEZI</name>
<protein>
    <submittedName>
        <fullName evidence="2">Uncharacterized protein</fullName>
    </submittedName>
</protein>
<feature type="transmembrane region" description="Helical" evidence="1">
    <location>
        <begin position="77"/>
        <end position="96"/>
    </location>
</feature>
<sequence length="113" mass="12896">MALPHLRFSPPQRASLICSRTLGGVRGLYWTGHSQNTFSLGSGFWPLVSIHFLSLDWWTAYASEDENAVDFPVFSSLAYYILLPLLFLVSLLPLANRTITNKDHPRKPYKVWD</sequence>
<evidence type="ECO:0000256" key="1">
    <source>
        <dbReference type="SAM" id="Phobius"/>
    </source>
</evidence>
<keyword evidence="3" id="KW-1185">Reference proteome</keyword>
<dbReference type="EMBL" id="ML977150">
    <property type="protein sequence ID" value="KAF1987887.1"/>
    <property type="molecule type" value="Genomic_DNA"/>
</dbReference>
<evidence type="ECO:0000313" key="3">
    <source>
        <dbReference type="Proteomes" id="UP000800041"/>
    </source>
</evidence>
<dbReference type="AlphaFoldDB" id="A0A6G1H4A5"/>